<dbReference type="Proteomes" id="UP000258444">
    <property type="component" value="Genome"/>
</dbReference>
<dbReference type="GO" id="GO:0016884">
    <property type="term" value="F:carbon-nitrogen ligase activity, with glutamine as amido-N-donor"/>
    <property type="evidence" value="ECO:0007669"/>
    <property type="project" value="InterPro"/>
</dbReference>
<reference evidence="1 2" key="1">
    <citation type="submission" date="2017-07" db="EMBL/GenBank/DDBJ databases">
        <title>In vitro design and evaluation of phage cocktails against multidrug-resistant Aeromonas salmonicida.</title>
        <authorList>
            <person name="Chen L."/>
            <person name="Yuan S."/>
            <person name="Ma Y."/>
        </authorList>
    </citation>
    <scope>NUCLEOTIDE SEQUENCE [LARGE SCALE GENOMIC DNA]</scope>
</reference>
<organism evidence="1 2">
    <name type="scientific">Aeromonas phage AS-yj</name>
    <dbReference type="NCBI Taxonomy" id="2026115"/>
    <lineage>
        <taxon>Viruses</taxon>
        <taxon>Duplodnaviria</taxon>
        <taxon>Heunggongvirae</taxon>
        <taxon>Uroviricota</taxon>
        <taxon>Caudoviricetes</taxon>
        <taxon>Pantevenvirales</taxon>
        <taxon>Straboviridae</taxon>
        <taxon>Emmerichvirinae</taxon>
        <taxon>Ceceduovirus</taxon>
        <taxon>Ceceduovirus aszj</taxon>
    </lineage>
</organism>
<dbReference type="EMBL" id="MF498774">
    <property type="protein sequence ID" value="ATI17750.1"/>
    <property type="molecule type" value="Genomic_DNA"/>
</dbReference>
<dbReference type="InterPro" id="IPR003789">
    <property type="entry name" value="Asn/Gln_tRNA_amidoTrase-B-like"/>
</dbReference>
<proteinExistence type="predicted"/>
<dbReference type="SUPFAM" id="SSF89095">
    <property type="entry name" value="GatB/YqeY motif"/>
    <property type="match status" value="1"/>
</dbReference>
<evidence type="ECO:0000313" key="2">
    <source>
        <dbReference type="Proteomes" id="UP000258444"/>
    </source>
</evidence>
<sequence length="159" mass="17576">MLLEKIKKDQISFRKSEDRSTHCGKVRINALTTLIGEASPSGNQVVTDEQVQSVIRKFVKNIDEAVTEIRKRVVSVSNDMTNQEVMDILKTDIKFTDLMIERELLSSYLPKVFDEEHIKEVLGQLVGGSNIGQVMGACKKAAAAKGLLFDGALVKKVLG</sequence>
<name>A0A291LEH4_9CAUD</name>
<evidence type="ECO:0000313" key="1">
    <source>
        <dbReference type="EMBL" id="ATI17750.1"/>
    </source>
</evidence>
<accession>A0A291LEH4</accession>
<protein>
    <submittedName>
        <fullName evidence="1">Uncharacterized protein</fullName>
    </submittedName>
</protein>